<keyword evidence="2" id="KW-1185">Reference proteome</keyword>
<name>A0ABD0LKN4_9CAEN</name>
<dbReference type="AlphaFoldDB" id="A0ABD0LKN4"/>
<protein>
    <submittedName>
        <fullName evidence="1">Uncharacterized protein</fullName>
    </submittedName>
</protein>
<accession>A0ABD0LKN4</accession>
<evidence type="ECO:0000313" key="1">
    <source>
        <dbReference type="EMBL" id="KAK7499509.1"/>
    </source>
</evidence>
<dbReference type="Proteomes" id="UP001519460">
    <property type="component" value="Unassembled WGS sequence"/>
</dbReference>
<evidence type="ECO:0000313" key="2">
    <source>
        <dbReference type="Proteomes" id="UP001519460"/>
    </source>
</evidence>
<reference evidence="1 2" key="1">
    <citation type="journal article" date="2023" name="Sci. Data">
        <title>Genome assembly of the Korean intertidal mud-creeper Batillaria attramentaria.</title>
        <authorList>
            <person name="Patra A.K."/>
            <person name="Ho P.T."/>
            <person name="Jun S."/>
            <person name="Lee S.J."/>
            <person name="Kim Y."/>
            <person name="Won Y.J."/>
        </authorList>
    </citation>
    <scope>NUCLEOTIDE SEQUENCE [LARGE SCALE GENOMIC DNA]</scope>
    <source>
        <strain evidence="1">Wonlab-2016</strain>
    </source>
</reference>
<proteinExistence type="predicted"/>
<sequence length="75" mass="8159">GVALETTETVTGNLSEKQMSVGVSFSLASLVKRHDKTPACYCEVFTSAYESLKFSRRGHACPCCSVETYSPCPFD</sequence>
<feature type="non-terminal residue" evidence="1">
    <location>
        <position position="1"/>
    </location>
</feature>
<dbReference type="EMBL" id="JACVVK020000043">
    <property type="protein sequence ID" value="KAK7499509.1"/>
    <property type="molecule type" value="Genomic_DNA"/>
</dbReference>
<gene>
    <name evidence="1" type="ORF">BaRGS_00009161</name>
</gene>
<comment type="caution">
    <text evidence="1">The sequence shown here is derived from an EMBL/GenBank/DDBJ whole genome shotgun (WGS) entry which is preliminary data.</text>
</comment>
<organism evidence="1 2">
    <name type="scientific">Batillaria attramentaria</name>
    <dbReference type="NCBI Taxonomy" id="370345"/>
    <lineage>
        <taxon>Eukaryota</taxon>
        <taxon>Metazoa</taxon>
        <taxon>Spiralia</taxon>
        <taxon>Lophotrochozoa</taxon>
        <taxon>Mollusca</taxon>
        <taxon>Gastropoda</taxon>
        <taxon>Caenogastropoda</taxon>
        <taxon>Sorbeoconcha</taxon>
        <taxon>Cerithioidea</taxon>
        <taxon>Batillariidae</taxon>
        <taxon>Batillaria</taxon>
    </lineage>
</organism>